<protein>
    <recommendedName>
        <fullName evidence="4">Peptidase C14 caspase domain-containing protein</fullName>
    </recommendedName>
</protein>
<dbReference type="PANTHER" id="PTHR48104">
    <property type="entry name" value="METACASPASE-4"/>
    <property type="match status" value="1"/>
</dbReference>
<dbReference type="GO" id="GO:0006915">
    <property type="term" value="P:apoptotic process"/>
    <property type="evidence" value="ECO:0007669"/>
    <property type="project" value="UniProtKB-KW"/>
</dbReference>
<dbReference type="InterPro" id="IPR050452">
    <property type="entry name" value="Metacaspase"/>
</dbReference>
<dbReference type="Pfam" id="PF00656">
    <property type="entry name" value="Peptidase_C14"/>
    <property type="match status" value="1"/>
</dbReference>
<dbReference type="AlphaFoldDB" id="A0A2H3BBJ3"/>
<keyword evidence="3" id="KW-0788">Thiol protease</keyword>
<dbReference type="GO" id="GO:0005737">
    <property type="term" value="C:cytoplasm"/>
    <property type="evidence" value="ECO:0007669"/>
    <property type="project" value="TreeGrafter"/>
</dbReference>
<dbReference type="SUPFAM" id="SSF52129">
    <property type="entry name" value="Caspase-like"/>
    <property type="match status" value="1"/>
</dbReference>
<dbReference type="InterPro" id="IPR011600">
    <property type="entry name" value="Pept_C14_caspase"/>
</dbReference>
<name>A0A2H3BBJ3_9AGAR</name>
<proteinExistence type="inferred from homology"/>
<dbReference type="STRING" id="1076256.A0A2H3BBJ3"/>
<evidence type="ECO:0000313" key="6">
    <source>
        <dbReference type="Proteomes" id="UP000218334"/>
    </source>
</evidence>
<dbReference type="GO" id="GO:0004197">
    <property type="term" value="F:cysteine-type endopeptidase activity"/>
    <property type="evidence" value="ECO:0007669"/>
    <property type="project" value="InterPro"/>
</dbReference>
<gene>
    <name evidence="5" type="ORF">ARMSODRAFT_211458</name>
</gene>
<reference evidence="6" key="1">
    <citation type="journal article" date="2017" name="Nat. Ecol. Evol.">
        <title>Genome expansion and lineage-specific genetic innovations in the forest pathogenic fungi Armillaria.</title>
        <authorList>
            <person name="Sipos G."/>
            <person name="Prasanna A.N."/>
            <person name="Walter M.C."/>
            <person name="O'Connor E."/>
            <person name="Balint B."/>
            <person name="Krizsan K."/>
            <person name="Kiss B."/>
            <person name="Hess J."/>
            <person name="Varga T."/>
            <person name="Slot J."/>
            <person name="Riley R."/>
            <person name="Boka B."/>
            <person name="Rigling D."/>
            <person name="Barry K."/>
            <person name="Lee J."/>
            <person name="Mihaltcheva S."/>
            <person name="LaButti K."/>
            <person name="Lipzen A."/>
            <person name="Waldron R."/>
            <person name="Moloney N.M."/>
            <person name="Sperisen C."/>
            <person name="Kredics L."/>
            <person name="Vagvoelgyi C."/>
            <person name="Patrignani A."/>
            <person name="Fitzpatrick D."/>
            <person name="Nagy I."/>
            <person name="Doyle S."/>
            <person name="Anderson J.B."/>
            <person name="Grigoriev I.V."/>
            <person name="Gueldener U."/>
            <person name="Muensterkoetter M."/>
            <person name="Nagy L.G."/>
        </authorList>
    </citation>
    <scope>NUCLEOTIDE SEQUENCE [LARGE SCALE GENOMIC DNA]</scope>
    <source>
        <strain evidence="6">28-4</strain>
    </source>
</reference>
<accession>A0A2H3BBJ3</accession>
<keyword evidence="6" id="KW-1185">Reference proteome</keyword>
<comment type="similarity">
    <text evidence="1">Belongs to the peptidase C14B family.</text>
</comment>
<dbReference type="Gene3D" id="3.40.50.1460">
    <property type="match status" value="1"/>
</dbReference>
<evidence type="ECO:0000256" key="2">
    <source>
        <dbReference type="ARBA" id="ARBA00022703"/>
    </source>
</evidence>
<dbReference type="InterPro" id="IPR029030">
    <property type="entry name" value="Caspase-like_dom_sf"/>
</dbReference>
<keyword evidence="3" id="KW-0378">Hydrolase</keyword>
<dbReference type="PANTHER" id="PTHR48104:SF30">
    <property type="entry name" value="METACASPASE-1"/>
    <property type="match status" value="1"/>
</dbReference>
<evidence type="ECO:0000256" key="1">
    <source>
        <dbReference type="ARBA" id="ARBA00009005"/>
    </source>
</evidence>
<sequence>MTEVRFQKTEKTRAKTSPKRKALIVAVQNTAGGPALCYPHRDARNVERLLTDVYHYTEVTVLLDDSNPATQPTRTNLIKHMQELTQDVQSGDHLFFYFSGHATQRRNFSGSEEDEMDELLYTKSGGRIRDNILRKYLVDDLPEGCYLTAVLDACHSGSLLDLAHYRCNRVLGPRRSNSWGVVPTYAETRKLKRRNALNGNTLDDLDMIDPRLASAFLKAILDKFEPNLYNDFSGPGRQILDESDTTYESPISELFCTGLCKTSKKSSQGGYVICLSSCKDSQSTWETNDGWSMTSALIELCEREARPTLAELMSNIT</sequence>
<feature type="domain" description="Peptidase C14 caspase" evidence="4">
    <location>
        <begin position="19"/>
        <end position="315"/>
    </location>
</feature>
<dbReference type="GO" id="GO:0006508">
    <property type="term" value="P:proteolysis"/>
    <property type="evidence" value="ECO:0007669"/>
    <property type="project" value="InterPro"/>
</dbReference>
<dbReference type="Proteomes" id="UP000218334">
    <property type="component" value="Unassembled WGS sequence"/>
</dbReference>
<evidence type="ECO:0000313" key="5">
    <source>
        <dbReference type="EMBL" id="PBK68225.1"/>
    </source>
</evidence>
<evidence type="ECO:0000259" key="4">
    <source>
        <dbReference type="Pfam" id="PF00656"/>
    </source>
</evidence>
<keyword evidence="3" id="KW-0645">Protease</keyword>
<organism evidence="5 6">
    <name type="scientific">Armillaria solidipes</name>
    <dbReference type="NCBI Taxonomy" id="1076256"/>
    <lineage>
        <taxon>Eukaryota</taxon>
        <taxon>Fungi</taxon>
        <taxon>Dikarya</taxon>
        <taxon>Basidiomycota</taxon>
        <taxon>Agaricomycotina</taxon>
        <taxon>Agaricomycetes</taxon>
        <taxon>Agaricomycetidae</taxon>
        <taxon>Agaricales</taxon>
        <taxon>Marasmiineae</taxon>
        <taxon>Physalacriaceae</taxon>
        <taxon>Armillaria</taxon>
    </lineage>
</organism>
<dbReference type="EMBL" id="KZ293433">
    <property type="protein sequence ID" value="PBK68225.1"/>
    <property type="molecule type" value="Genomic_DNA"/>
</dbReference>
<evidence type="ECO:0000256" key="3">
    <source>
        <dbReference type="ARBA" id="ARBA00022807"/>
    </source>
</evidence>
<keyword evidence="2" id="KW-0053">Apoptosis</keyword>